<evidence type="ECO:0000313" key="2">
    <source>
        <dbReference type="EMBL" id="OEU12446.1"/>
    </source>
</evidence>
<accession>A0A1E7F2S9</accession>
<organism evidence="2 3">
    <name type="scientific">Fragilariopsis cylindrus CCMP1102</name>
    <dbReference type="NCBI Taxonomy" id="635003"/>
    <lineage>
        <taxon>Eukaryota</taxon>
        <taxon>Sar</taxon>
        <taxon>Stramenopiles</taxon>
        <taxon>Ochrophyta</taxon>
        <taxon>Bacillariophyta</taxon>
        <taxon>Bacillariophyceae</taxon>
        <taxon>Bacillariophycidae</taxon>
        <taxon>Bacillariales</taxon>
        <taxon>Bacillariaceae</taxon>
        <taxon>Fragilariopsis</taxon>
    </lineage>
</organism>
<proteinExistence type="predicted"/>
<evidence type="ECO:0000256" key="1">
    <source>
        <dbReference type="SAM" id="MobiDB-lite"/>
    </source>
</evidence>
<evidence type="ECO:0000313" key="3">
    <source>
        <dbReference type="Proteomes" id="UP000095751"/>
    </source>
</evidence>
<dbReference type="KEGG" id="fcy:FRACYDRAFT_243698"/>
<keyword evidence="3" id="KW-1185">Reference proteome</keyword>
<feature type="region of interest" description="Disordered" evidence="1">
    <location>
        <begin position="303"/>
        <end position="329"/>
    </location>
</feature>
<protein>
    <submittedName>
        <fullName evidence="2">Uncharacterized protein</fullName>
    </submittedName>
</protein>
<dbReference type="InParanoid" id="A0A1E7F2S9"/>
<dbReference type="EMBL" id="KV784364">
    <property type="protein sequence ID" value="OEU12446.1"/>
    <property type="molecule type" value="Genomic_DNA"/>
</dbReference>
<feature type="compositionally biased region" description="Basic and acidic residues" evidence="1">
    <location>
        <begin position="320"/>
        <end position="329"/>
    </location>
</feature>
<name>A0A1E7F2S9_9STRA</name>
<dbReference type="Proteomes" id="UP000095751">
    <property type="component" value="Unassembled WGS sequence"/>
</dbReference>
<sequence length="329" mass="36860">MSLPPSTGINQQTEGWASWSYVASPPPSVASVTKDIIPGQTTPETEVNESFHSISTPPIPTTIVFKDDGSPSSLETVPTRLDPNPEVSTMVVSMLTCPAHMNIENNNNINNNNNNNKKRKAAQLLDAVVPHPRAPPLIRTGNLMFLRVDLLCYVNKKQESDFKLFRKTIETNFGDLPCRNCNRMDCNDKINIRHVMGVAKLMAFIRPDSVYDGTWAEVLNHKSFRLQFHQFYCLFLNLNQLTTPPSDCLERDMVALFPSPNDLPDHHHLKQREDAPTTLMQNLISKPMSKHWYLVPAQDVSTTPAEEAKEAAAGPRSIKNRAETTDTLS</sequence>
<dbReference type="AlphaFoldDB" id="A0A1E7F2S9"/>
<reference evidence="2 3" key="1">
    <citation type="submission" date="2016-09" db="EMBL/GenBank/DDBJ databases">
        <title>Extensive genetic diversity and differential bi-allelic expression allows diatom success in the polar Southern Ocean.</title>
        <authorList>
            <consortium name="DOE Joint Genome Institute"/>
            <person name="Mock T."/>
            <person name="Otillar R.P."/>
            <person name="Strauss J."/>
            <person name="Dupont C."/>
            <person name="Frickenhaus S."/>
            <person name="Maumus F."/>
            <person name="Mcmullan M."/>
            <person name="Sanges R."/>
            <person name="Schmutz J."/>
            <person name="Toseland A."/>
            <person name="Valas R."/>
            <person name="Veluchamy A."/>
            <person name="Ward B.J."/>
            <person name="Allen A."/>
            <person name="Barry K."/>
            <person name="Falciatore A."/>
            <person name="Ferrante M."/>
            <person name="Fortunato A.E."/>
            <person name="Gloeckner G."/>
            <person name="Gruber A."/>
            <person name="Hipkin R."/>
            <person name="Janech M."/>
            <person name="Kroth P."/>
            <person name="Leese F."/>
            <person name="Lindquist E."/>
            <person name="Lyon B.R."/>
            <person name="Martin J."/>
            <person name="Mayer C."/>
            <person name="Parker M."/>
            <person name="Quesneville H."/>
            <person name="Raymond J."/>
            <person name="Uhlig C."/>
            <person name="Valentin K.U."/>
            <person name="Worden A.Z."/>
            <person name="Armbrust E.V."/>
            <person name="Bowler C."/>
            <person name="Green B."/>
            <person name="Moulton V."/>
            <person name="Van Oosterhout C."/>
            <person name="Grigoriev I."/>
        </authorList>
    </citation>
    <scope>NUCLEOTIDE SEQUENCE [LARGE SCALE GENOMIC DNA]</scope>
    <source>
        <strain evidence="2 3">CCMP1102</strain>
    </source>
</reference>
<gene>
    <name evidence="2" type="ORF">FRACYDRAFT_243698</name>
</gene>